<dbReference type="InterPro" id="IPR036047">
    <property type="entry name" value="F-box-like_dom_sf"/>
</dbReference>
<reference evidence="2" key="1">
    <citation type="submission" date="2024-03" db="EMBL/GenBank/DDBJ databases">
        <title>WGS assembly of Saponaria officinalis var. Norfolk2.</title>
        <authorList>
            <person name="Jenkins J."/>
            <person name="Shu S."/>
            <person name="Grimwood J."/>
            <person name="Barry K."/>
            <person name="Goodstein D."/>
            <person name="Schmutz J."/>
            <person name="Leebens-Mack J."/>
            <person name="Osbourn A."/>
        </authorList>
    </citation>
    <scope>NUCLEOTIDE SEQUENCE [LARGE SCALE GENOMIC DNA]</scope>
    <source>
        <strain evidence="2">JIC</strain>
    </source>
</reference>
<dbReference type="AlphaFoldDB" id="A0AAW1HLP6"/>
<dbReference type="Gene3D" id="1.20.1280.50">
    <property type="match status" value="1"/>
</dbReference>
<dbReference type="InterPro" id="IPR001810">
    <property type="entry name" value="F-box_dom"/>
</dbReference>
<dbReference type="Gene3D" id="3.40.1000.30">
    <property type="match status" value="1"/>
</dbReference>
<evidence type="ECO:0000313" key="3">
    <source>
        <dbReference type="Proteomes" id="UP001443914"/>
    </source>
</evidence>
<comment type="caution">
    <text evidence="2">The sequence shown here is derived from an EMBL/GenBank/DDBJ whole genome shotgun (WGS) entry which is preliminary data.</text>
</comment>
<accession>A0AAW1HLP6</accession>
<dbReference type="PANTHER" id="PTHR47602:SF2">
    <property type="entry name" value="F-BOX PROTEIN SKIP22"/>
    <property type="match status" value="1"/>
</dbReference>
<feature type="domain" description="F-box" evidence="1">
    <location>
        <begin position="399"/>
        <end position="445"/>
    </location>
</feature>
<dbReference type="EMBL" id="JBDFQZ010000011">
    <property type="protein sequence ID" value="KAK9677337.1"/>
    <property type="molecule type" value="Genomic_DNA"/>
</dbReference>
<dbReference type="SMART" id="SM00256">
    <property type="entry name" value="FBOX"/>
    <property type="match status" value="1"/>
</dbReference>
<dbReference type="Pfam" id="PF12937">
    <property type="entry name" value="F-box-like"/>
    <property type="match status" value="1"/>
</dbReference>
<evidence type="ECO:0000259" key="1">
    <source>
        <dbReference type="PROSITE" id="PS50181"/>
    </source>
</evidence>
<protein>
    <recommendedName>
        <fullName evidence="1">F-box domain-containing protein</fullName>
    </recommendedName>
</protein>
<keyword evidence="3" id="KW-1185">Reference proteome</keyword>
<dbReference type="PROSITE" id="PS50181">
    <property type="entry name" value="FBOX"/>
    <property type="match status" value="1"/>
</dbReference>
<dbReference type="PANTHER" id="PTHR47602">
    <property type="entry name" value="F-BOX PROTEIN SKIP22"/>
    <property type="match status" value="1"/>
</dbReference>
<name>A0AAW1HLP6_SAPOF</name>
<evidence type="ECO:0000313" key="2">
    <source>
        <dbReference type="EMBL" id="KAK9677337.1"/>
    </source>
</evidence>
<dbReference type="SUPFAM" id="SSF81383">
    <property type="entry name" value="F-box domain"/>
    <property type="match status" value="1"/>
</dbReference>
<dbReference type="Proteomes" id="UP001443914">
    <property type="component" value="Unassembled WGS sequence"/>
</dbReference>
<gene>
    <name evidence="2" type="ORF">RND81_11G137300</name>
</gene>
<organism evidence="2 3">
    <name type="scientific">Saponaria officinalis</name>
    <name type="common">Common soapwort</name>
    <name type="synonym">Lychnis saponaria</name>
    <dbReference type="NCBI Taxonomy" id="3572"/>
    <lineage>
        <taxon>Eukaryota</taxon>
        <taxon>Viridiplantae</taxon>
        <taxon>Streptophyta</taxon>
        <taxon>Embryophyta</taxon>
        <taxon>Tracheophyta</taxon>
        <taxon>Spermatophyta</taxon>
        <taxon>Magnoliopsida</taxon>
        <taxon>eudicotyledons</taxon>
        <taxon>Gunneridae</taxon>
        <taxon>Pentapetalae</taxon>
        <taxon>Caryophyllales</taxon>
        <taxon>Caryophyllaceae</taxon>
        <taxon>Caryophylleae</taxon>
        <taxon>Saponaria</taxon>
    </lineage>
</organism>
<proteinExistence type="predicted"/>
<dbReference type="CDD" id="cd22165">
    <property type="entry name" value="F-box_AtSKIP22-like"/>
    <property type="match status" value="1"/>
</dbReference>
<sequence>MKLRLRSLESKETLKIEVPNSCNLQQLKQIVILHLFPSSSSSSVQQKLLLSLNRKDELFGSTPEQSLQSLGVTSGDLIYYSQNPCAFPSQNPNFLNEELLGIEVRDDRDVNLMSTQVLECGKIGEIDVSCDERNELYDGVNEVSNPNDNNCNLEDTQRLESGSDEFVGSSDESLVLVDTQMEELSKSTNPSDYSGNFVDDLNSMEVTEGTNEMEIDDERESNVNTRYSVPGFLKNVYVKEVGDAAANGSNHKLLVIAVHAVLLESGFVGYDPVSGMKVDGFHLPDEWPSSAFGISLHYTLPEISSREVVEAVVLKFQTLGKYVNVYGSLPSKGSGIHRVCLDEPKFIPALSYVWKKSDHNDSTKLYPNQEIFEFWKVVKDRLSYPLLIELCERVGFVPPPCFMILPTELKLKIFEALPATDVAKVACVSSELHFVASNNDLWKLKYEEEFGNGASSQNDSQWKAKFGLSWVVRKKRKSVCVPLQLREPPHFRPLFPGRRGPNPNPFGLPFVIGGDYDRLPGYGFLQQPGRRFFRSDCDLDGFGI</sequence>